<sequence>MAEVTRAGVDYIGIKEFGTTTEYIVPFNRILDVSVPSSLQGTTAESPTTP</sequence>
<proteinExistence type="predicted"/>
<reference evidence="1 2" key="1">
    <citation type="journal article" date="2013" name="Mar. Genomics">
        <title>Expression of sulfatases in Rhodopirellula baltica and the diversity of sulfatases in the genus Rhodopirellula.</title>
        <authorList>
            <person name="Wegner C.E."/>
            <person name="Richter-Heitmann T."/>
            <person name="Klindworth A."/>
            <person name="Klockow C."/>
            <person name="Richter M."/>
            <person name="Achstetter T."/>
            <person name="Glockner F.O."/>
            <person name="Harder J."/>
        </authorList>
    </citation>
    <scope>NUCLEOTIDE SEQUENCE [LARGE SCALE GENOMIC DNA]</scope>
    <source>
        <strain evidence="1 2">SM41</strain>
    </source>
</reference>
<evidence type="ECO:0000313" key="1">
    <source>
        <dbReference type="EMBL" id="EMI51889.1"/>
    </source>
</evidence>
<dbReference type="Proteomes" id="UP000011885">
    <property type="component" value="Unassembled WGS sequence"/>
</dbReference>
<keyword evidence="2" id="KW-1185">Reference proteome</keyword>
<dbReference type="AlphaFoldDB" id="M5TS63"/>
<organism evidence="1 2">
    <name type="scientific">Rhodopirellula sallentina SM41</name>
    <dbReference type="NCBI Taxonomy" id="1263870"/>
    <lineage>
        <taxon>Bacteria</taxon>
        <taxon>Pseudomonadati</taxon>
        <taxon>Planctomycetota</taxon>
        <taxon>Planctomycetia</taxon>
        <taxon>Pirellulales</taxon>
        <taxon>Pirellulaceae</taxon>
        <taxon>Rhodopirellula</taxon>
    </lineage>
</organism>
<dbReference type="EMBL" id="ANOH01000470">
    <property type="protein sequence ID" value="EMI51889.1"/>
    <property type="molecule type" value="Genomic_DNA"/>
</dbReference>
<accession>M5TS63</accession>
<comment type="caution">
    <text evidence="1">The sequence shown here is derived from an EMBL/GenBank/DDBJ whole genome shotgun (WGS) entry which is preliminary data.</text>
</comment>
<evidence type="ECO:0000313" key="2">
    <source>
        <dbReference type="Proteomes" id="UP000011885"/>
    </source>
</evidence>
<gene>
    <name evidence="1" type="ORF">RSSM_06677</name>
</gene>
<name>M5TS63_9BACT</name>
<protein>
    <submittedName>
        <fullName evidence="1">Uncharacterized protein</fullName>
    </submittedName>
</protein>